<accession>A0A8J2T6N9</accession>
<keyword evidence="7" id="KW-1185">Reference proteome</keyword>
<feature type="transmembrane region" description="Helical" evidence="5">
    <location>
        <begin position="7"/>
        <end position="26"/>
    </location>
</feature>
<proteinExistence type="inferred from homology"/>
<comment type="similarity">
    <text evidence="5">Belongs to the DPM2 family.</text>
</comment>
<dbReference type="GO" id="GO:0030234">
    <property type="term" value="F:enzyme regulator activity"/>
    <property type="evidence" value="ECO:0007669"/>
    <property type="project" value="UniProtKB-UniRule"/>
</dbReference>
<dbReference type="InterPro" id="IPR009914">
    <property type="entry name" value="DPM2"/>
</dbReference>
<dbReference type="UniPathway" id="UPA00378"/>
<gene>
    <name evidence="6" type="ORF">BN860_03290g</name>
</gene>
<dbReference type="OrthoDB" id="311279at2759"/>
<comment type="function">
    <text evidence="5">Regulatory subunit of the dolichol-phosphate mannose (DPM) synthase complex; essential for the ER localization.</text>
</comment>
<keyword evidence="4 5" id="KW-0472">Membrane</keyword>
<evidence type="ECO:0000256" key="1">
    <source>
        <dbReference type="ARBA" id="ARBA00004141"/>
    </source>
</evidence>
<organism evidence="6 7">
    <name type="scientific">Zygosaccharomyces bailii (strain CLIB 213 / ATCC 58445 / CBS 680 / BCRC 21525 / NBRC 1098 / NCYC 1416 / NRRL Y-2227)</name>
    <dbReference type="NCBI Taxonomy" id="1333698"/>
    <lineage>
        <taxon>Eukaryota</taxon>
        <taxon>Fungi</taxon>
        <taxon>Dikarya</taxon>
        <taxon>Ascomycota</taxon>
        <taxon>Saccharomycotina</taxon>
        <taxon>Saccharomycetes</taxon>
        <taxon>Saccharomycetales</taxon>
        <taxon>Saccharomycetaceae</taxon>
        <taxon>Zygosaccharomyces</taxon>
    </lineage>
</organism>
<keyword evidence="3 5" id="KW-1133">Transmembrane helix</keyword>
<comment type="subcellular location">
    <subcellularLocation>
        <location evidence="5">Endoplasmic reticulum membrane</location>
        <topology evidence="5">Multi-pass membrane protein</topology>
    </subcellularLocation>
    <subcellularLocation>
        <location evidence="1">Membrane</location>
        <topology evidence="1">Multi-pass membrane protein</topology>
    </subcellularLocation>
</comment>
<dbReference type="EMBL" id="HG316455">
    <property type="protein sequence ID" value="CDF88142.1"/>
    <property type="molecule type" value="Genomic_DNA"/>
</dbReference>
<dbReference type="GO" id="GO:0180047">
    <property type="term" value="P:dolichol phosphate mannose biosynthetic process"/>
    <property type="evidence" value="ECO:0007669"/>
    <property type="project" value="InterPro"/>
</dbReference>
<sequence>MYIAAQMNRFLFITAAFAYYTAWLLLPIFDLDCVIPLFPLPSVYAVYIPIVLLLAGFTLVGTFLGCLLLFDKNEPISKRC</sequence>
<reference evidence="7" key="1">
    <citation type="journal article" date="2013" name="Genome Announc.">
        <title>Genome sequence of the food spoilage yeast Zygosaccharomyces bailii CLIB 213(T).</title>
        <authorList>
            <person name="Galeote V."/>
            <person name="Bigey F."/>
            <person name="Devillers H."/>
            <person name="Neuveglise C."/>
            <person name="Dequin S."/>
        </authorList>
    </citation>
    <scope>NUCLEOTIDE SEQUENCE [LARGE SCALE GENOMIC DNA]</scope>
    <source>
        <strain evidence="7">CLIB 213 / ATCC 58445 / CBS 680 / CCRC 21525 / NBRC 1098 / NCYC 1416 / NRRL Y-2227</strain>
    </source>
</reference>
<keyword evidence="2 5" id="KW-0812">Transmembrane</keyword>
<evidence type="ECO:0000256" key="5">
    <source>
        <dbReference type="RuleBase" id="RU365084"/>
    </source>
</evidence>
<name>A0A8J2T6N9_ZYGB2</name>
<keyword evidence="5" id="KW-0256">Endoplasmic reticulum</keyword>
<comment type="subunit">
    <text evidence="5">Component of the dolichol-phosphate mannose (DPM) synthase complex.</text>
</comment>
<evidence type="ECO:0000256" key="4">
    <source>
        <dbReference type="ARBA" id="ARBA00023136"/>
    </source>
</evidence>
<evidence type="ECO:0000313" key="7">
    <source>
        <dbReference type="Proteomes" id="UP000019375"/>
    </source>
</evidence>
<evidence type="ECO:0000256" key="2">
    <source>
        <dbReference type="ARBA" id="ARBA00022692"/>
    </source>
</evidence>
<evidence type="ECO:0000256" key="3">
    <source>
        <dbReference type="ARBA" id="ARBA00022989"/>
    </source>
</evidence>
<feature type="transmembrane region" description="Helical" evidence="5">
    <location>
        <begin position="46"/>
        <end position="70"/>
    </location>
</feature>
<dbReference type="GO" id="GO:0005789">
    <property type="term" value="C:endoplasmic reticulum membrane"/>
    <property type="evidence" value="ECO:0007669"/>
    <property type="project" value="UniProtKB-SubCell"/>
</dbReference>
<comment type="pathway">
    <text evidence="5">Protein modification; protein glycosylation.</text>
</comment>
<dbReference type="AlphaFoldDB" id="A0A8J2T6N9"/>
<protein>
    <recommendedName>
        <fullName evidence="5">Dolichol phosphate-mannose biosynthesis regulatory protein</fullName>
    </recommendedName>
</protein>
<dbReference type="Proteomes" id="UP000019375">
    <property type="component" value="Unassembled WGS sequence"/>
</dbReference>
<evidence type="ECO:0000313" key="6">
    <source>
        <dbReference type="EMBL" id="CDF88142.1"/>
    </source>
</evidence>
<dbReference type="Pfam" id="PF07297">
    <property type="entry name" value="DPM2"/>
    <property type="match status" value="1"/>
</dbReference>